<dbReference type="SUPFAM" id="SSF53383">
    <property type="entry name" value="PLP-dependent transferases"/>
    <property type="match status" value="1"/>
</dbReference>
<keyword evidence="2" id="KW-1185">Reference proteome</keyword>
<evidence type="ECO:0000313" key="1">
    <source>
        <dbReference type="EMBL" id="TCT09056.1"/>
    </source>
</evidence>
<keyword evidence="1" id="KW-0032">Aminotransferase</keyword>
<gene>
    <name evidence="1" type="ORF">EDC26_104216</name>
</gene>
<proteinExistence type="predicted"/>
<dbReference type="AlphaFoldDB" id="A0A4R3M7M6"/>
<evidence type="ECO:0000313" key="2">
    <source>
        <dbReference type="Proteomes" id="UP000295525"/>
    </source>
</evidence>
<sequence>MNGVPVFVDIREDTLNIDERLIEAAITPRTKAIAPVH</sequence>
<dbReference type="EMBL" id="SMAJ01000004">
    <property type="protein sequence ID" value="TCT09056.1"/>
    <property type="molecule type" value="Genomic_DNA"/>
</dbReference>
<keyword evidence="1" id="KW-0808">Transferase</keyword>
<dbReference type="InterPro" id="IPR015424">
    <property type="entry name" value="PyrdxlP-dep_Trfase"/>
</dbReference>
<name>A0A4R3M7M6_9BURK</name>
<dbReference type="Pfam" id="PF01041">
    <property type="entry name" value="DegT_DnrJ_EryC1"/>
    <property type="match status" value="1"/>
</dbReference>
<organism evidence="1 2">
    <name type="scientific">Paralcaligenes ureilyticus</name>
    <dbReference type="NCBI Taxonomy" id="627131"/>
    <lineage>
        <taxon>Bacteria</taxon>
        <taxon>Pseudomonadati</taxon>
        <taxon>Pseudomonadota</taxon>
        <taxon>Betaproteobacteria</taxon>
        <taxon>Burkholderiales</taxon>
        <taxon>Alcaligenaceae</taxon>
        <taxon>Paralcaligenes</taxon>
    </lineage>
</organism>
<dbReference type="InterPro" id="IPR000653">
    <property type="entry name" value="DegT/StrS_aminotransferase"/>
</dbReference>
<dbReference type="GO" id="GO:0008483">
    <property type="term" value="F:transaminase activity"/>
    <property type="evidence" value="ECO:0007669"/>
    <property type="project" value="UniProtKB-KW"/>
</dbReference>
<accession>A0A4R3M7M6</accession>
<reference evidence="1 2" key="1">
    <citation type="submission" date="2019-03" db="EMBL/GenBank/DDBJ databases">
        <title>Genomic Encyclopedia of Type Strains, Phase IV (KMG-IV): sequencing the most valuable type-strain genomes for metagenomic binning, comparative biology and taxonomic classification.</title>
        <authorList>
            <person name="Goeker M."/>
        </authorList>
    </citation>
    <scope>NUCLEOTIDE SEQUENCE [LARGE SCALE GENOMIC DNA]</scope>
    <source>
        <strain evidence="1 2">DSM 24591</strain>
    </source>
</reference>
<dbReference type="InterPro" id="IPR015421">
    <property type="entry name" value="PyrdxlP-dep_Trfase_major"/>
</dbReference>
<dbReference type="Proteomes" id="UP000295525">
    <property type="component" value="Unassembled WGS sequence"/>
</dbReference>
<dbReference type="Gene3D" id="3.40.640.10">
    <property type="entry name" value="Type I PLP-dependent aspartate aminotransferase-like (Major domain)"/>
    <property type="match status" value="1"/>
</dbReference>
<comment type="caution">
    <text evidence="1">The sequence shown here is derived from an EMBL/GenBank/DDBJ whole genome shotgun (WGS) entry which is preliminary data.</text>
</comment>
<protein>
    <submittedName>
        <fullName evidence="1">DegT/DnrJ/EryC1/StrS aminotransferase family protein</fullName>
    </submittedName>
</protein>